<feature type="region of interest" description="Disordered" evidence="1">
    <location>
        <begin position="34"/>
        <end position="124"/>
    </location>
</feature>
<protein>
    <submittedName>
        <fullName evidence="2">Uncharacterized protein</fullName>
    </submittedName>
</protein>
<dbReference type="AlphaFoldDB" id="A0A5E4R3P7"/>
<accession>A0A5E4R3P7</accession>
<feature type="region of interest" description="Disordered" evidence="1">
    <location>
        <begin position="152"/>
        <end position="212"/>
    </location>
</feature>
<dbReference type="Proteomes" id="UP000324832">
    <property type="component" value="Unassembled WGS sequence"/>
</dbReference>
<evidence type="ECO:0000313" key="3">
    <source>
        <dbReference type="Proteomes" id="UP000324832"/>
    </source>
</evidence>
<organism evidence="2 3">
    <name type="scientific">Leptidea sinapis</name>
    <dbReference type="NCBI Taxonomy" id="189913"/>
    <lineage>
        <taxon>Eukaryota</taxon>
        <taxon>Metazoa</taxon>
        <taxon>Ecdysozoa</taxon>
        <taxon>Arthropoda</taxon>
        <taxon>Hexapoda</taxon>
        <taxon>Insecta</taxon>
        <taxon>Pterygota</taxon>
        <taxon>Neoptera</taxon>
        <taxon>Endopterygota</taxon>
        <taxon>Lepidoptera</taxon>
        <taxon>Glossata</taxon>
        <taxon>Ditrysia</taxon>
        <taxon>Papilionoidea</taxon>
        <taxon>Pieridae</taxon>
        <taxon>Dismorphiinae</taxon>
        <taxon>Leptidea</taxon>
    </lineage>
</organism>
<feature type="compositionally biased region" description="Basic residues" evidence="1">
    <location>
        <begin position="152"/>
        <end position="209"/>
    </location>
</feature>
<dbReference type="EMBL" id="FZQP02006815">
    <property type="protein sequence ID" value="VVD03955.1"/>
    <property type="molecule type" value="Genomic_DNA"/>
</dbReference>
<proteinExistence type="predicted"/>
<evidence type="ECO:0000313" key="2">
    <source>
        <dbReference type="EMBL" id="VVD03955.1"/>
    </source>
</evidence>
<keyword evidence="3" id="KW-1185">Reference proteome</keyword>
<reference evidence="2 3" key="1">
    <citation type="submission" date="2017-07" db="EMBL/GenBank/DDBJ databases">
        <authorList>
            <person name="Talla V."/>
            <person name="Backstrom N."/>
        </authorList>
    </citation>
    <scope>NUCLEOTIDE SEQUENCE [LARGE SCALE GENOMIC DNA]</scope>
</reference>
<evidence type="ECO:0000256" key="1">
    <source>
        <dbReference type="SAM" id="MobiDB-lite"/>
    </source>
</evidence>
<sequence length="351" mass="39230">MLPAPEVPRRRAWRSLRRPCRRNVINTIIIRITSNGGSAPGAGAGTSTETPHVHHHLNLDTNPLEGPVESMVSGAGSSDGELSSKAGDSPSRKRRRICRHLSSGESNVSVTAPAAERRPPRHQYHARRRVRYISGGGNVCTHQRILEHTQHPAHPHPAHQHPVHQHPVHQHPVHQHPVHQHPVHQHQVHQHPAHQHPSHPHQTHPHPAHIPHPAPCLCAAHGLTRWEQAWVGTRTHMRTRIHTHTGSTRNAHSRWRVLLALSCGPPYYLRCRIHFAIRWAGCTPGCRTTVVLGLRPLREGPSHHPLIRIRTTSRIHSAQRAVGWIYTACPNRADGEPPRQTRLVAPSSPVG</sequence>
<gene>
    <name evidence="2" type="ORF">LSINAPIS_LOCUS13835</name>
</gene>
<name>A0A5E4R3P7_9NEOP</name>